<protein>
    <submittedName>
        <fullName evidence="1">Uncharacterized protein</fullName>
    </submittedName>
</protein>
<name>A0ABT0DYD9_9SPHN</name>
<evidence type="ECO:0000313" key="1">
    <source>
        <dbReference type="EMBL" id="MCK0532115.1"/>
    </source>
</evidence>
<comment type="caution">
    <text evidence="1">The sequence shown here is derived from an EMBL/GenBank/DDBJ whole genome shotgun (WGS) entry which is preliminary data.</text>
</comment>
<evidence type="ECO:0000313" key="2">
    <source>
        <dbReference type="Proteomes" id="UP001203512"/>
    </source>
</evidence>
<proteinExistence type="predicted"/>
<accession>A0ABT0DYD9</accession>
<organism evidence="1 2">
    <name type="scientific">Sphingobium agri</name>
    <dbReference type="NCBI Taxonomy" id="2933566"/>
    <lineage>
        <taxon>Bacteria</taxon>
        <taxon>Pseudomonadati</taxon>
        <taxon>Pseudomonadota</taxon>
        <taxon>Alphaproteobacteria</taxon>
        <taxon>Sphingomonadales</taxon>
        <taxon>Sphingomonadaceae</taxon>
        <taxon>Sphingobium</taxon>
    </lineage>
</organism>
<dbReference type="RefSeq" id="WP_247231912.1">
    <property type="nucleotide sequence ID" value="NZ_JALKHS010000007.1"/>
</dbReference>
<keyword evidence="2" id="KW-1185">Reference proteome</keyword>
<dbReference type="EMBL" id="JALKHS010000007">
    <property type="protein sequence ID" value="MCK0532115.1"/>
    <property type="molecule type" value="Genomic_DNA"/>
</dbReference>
<gene>
    <name evidence="1" type="ORF">MU848_11040</name>
</gene>
<reference evidence="1 2" key="1">
    <citation type="submission" date="2022-04" db="EMBL/GenBank/DDBJ databases">
        <authorList>
            <person name="Huq M.A."/>
        </authorList>
    </citation>
    <scope>NUCLEOTIDE SEQUENCE [LARGE SCALE GENOMIC DNA]</scope>
    <source>
        <strain evidence="1 2">MAH-33</strain>
    </source>
</reference>
<dbReference type="Proteomes" id="UP001203512">
    <property type="component" value="Unassembled WGS sequence"/>
</dbReference>
<sequence>MKVVALARLAEERARRRQREVAEAMLAAGVEDARIEGDAVLLSGRGLMRRWLGALDLRDWARGGR</sequence>